<evidence type="ECO:0000313" key="3">
    <source>
        <dbReference type="EMBL" id="RKP24262.1"/>
    </source>
</evidence>
<evidence type="ECO:0000256" key="1">
    <source>
        <dbReference type="SAM" id="MobiDB-lite"/>
    </source>
</evidence>
<feature type="transmembrane region" description="Helical" evidence="2">
    <location>
        <begin position="165"/>
        <end position="188"/>
    </location>
</feature>
<feature type="transmembrane region" description="Helical" evidence="2">
    <location>
        <begin position="50"/>
        <end position="74"/>
    </location>
</feature>
<feature type="transmembrane region" description="Helical" evidence="2">
    <location>
        <begin position="126"/>
        <end position="145"/>
    </location>
</feature>
<proteinExistence type="predicted"/>
<sequence length="366" mass="41436">MRVIYPEDHIPQAVSITIFALFGLTSFVCILALGYAFVNRRYPPIKARHLNLTAVYYFGAIAWCIGSLYSRGFFGFDGIWSYCIVWRCVFKDTLGLGLIIGTVNYRFYILYVVLVCGRSFTDAPKLLPIVCYCVPYLALCLVGLLQPSLAETAKMAGHYCELSTWYEIVCTIIIGSSLMVALYMCYLLRNIRRSFNQHSHHVYGLALAFIDYIMNVTLSLPPITYRLEAKVCLFLLNMLTVHIYFWLLIGGAVKGCLFHREAYLQQFINDLMSDNTNALSMGHIRMDQREKLEQQQQQQHRLAGPASSPDVLAPNAPGGNQPRSLEEQTQQMPRPPPMPYPFAARTNRSEPDFRSALACTGVYAGR</sequence>
<keyword evidence="2" id="KW-0472">Membrane</keyword>
<feature type="transmembrane region" description="Helical" evidence="2">
    <location>
        <begin position="12"/>
        <end position="38"/>
    </location>
</feature>
<feature type="transmembrane region" description="Helical" evidence="2">
    <location>
        <begin position="200"/>
        <end position="221"/>
    </location>
</feature>
<keyword evidence="2" id="KW-0812">Transmembrane</keyword>
<gene>
    <name evidence="3" type="ORF">SYNPS1DRAFT_23639</name>
</gene>
<dbReference type="AlphaFoldDB" id="A0A4P9YXK8"/>
<feature type="transmembrane region" description="Helical" evidence="2">
    <location>
        <begin position="94"/>
        <end position="114"/>
    </location>
</feature>
<evidence type="ECO:0000313" key="4">
    <source>
        <dbReference type="Proteomes" id="UP000278143"/>
    </source>
</evidence>
<keyword evidence="4" id="KW-1185">Reference proteome</keyword>
<feature type="compositionally biased region" description="Polar residues" evidence="1">
    <location>
        <begin position="321"/>
        <end position="331"/>
    </location>
</feature>
<organism evidence="3 4">
    <name type="scientific">Syncephalis pseudoplumigaleata</name>
    <dbReference type="NCBI Taxonomy" id="1712513"/>
    <lineage>
        <taxon>Eukaryota</taxon>
        <taxon>Fungi</taxon>
        <taxon>Fungi incertae sedis</taxon>
        <taxon>Zoopagomycota</taxon>
        <taxon>Zoopagomycotina</taxon>
        <taxon>Zoopagomycetes</taxon>
        <taxon>Zoopagales</taxon>
        <taxon>Piptocephalidaceae</taxon>
        <taxon>Syncephalis</taxon>
    </lineage>
</organism>
<protein>
    <submittedName>
        <fullName evidence="3">Uncharacterized protein</fullName>
    </submittedName>
</protein>
<dbReference type="EMBL" id="KZ990341">
    <property type="protein sequence ID" value="RKP24262.1"/>
    <property type="molecule type" value="Genomic_DNA"/>
</dbReference>
<feature type="transmembrane region" description="Helical" evidence="2">
    <location>
        <begin position="233"/>
        <end position="253"/>
    </location>
</feature>
<name>A0A4P9YXK8_9FUNG</name>
<dbReference type="OrthoDB" id="5527222at2759"/>
<reference evidence="4" key="1">
    <citation type="journal article" date="2018" name="Nat. Microbiol.">
        <title>Leveraging single-cell genomics to expand the fungal tree of life.</title>
        <authorList>
            <person name="Ahrendt S.R."/>
            <person name="Quandt C.A."/>
            <person name="Ciobanu D."/>
            <person name="Clum A."/>
            <person name="Salamov A."/>
            <person name="Andreopoulos B."/>
            <person name="Cheng J.F."/>
            <person name="Woyke T."/>
            <person name="Pelin A."/>
            <person name="Henrissat B."/>
            <person name="Reynolds N.K."/>
            <person name="Benny G.L."/>
            <person name="Smith M.E."/>
            <person name="James T.Y."/>
            <person name="Grigoriev I.V."/>
        </authorList>
    </citation>
    <scope>NUCLEOTIDE SEQUENCE [LARGE SCALE GENOMIC DNA]</scope>
    <source>
        <strain evidence="4">Benny S71-1</strain>
    </source>
</reference>
<accession>A0A4P9YXK8</accession>
<evidence type="ECO:0000256" key="2">
    <source>
        <dbReference type="SAM" id="Phobius"/>
    </source>
</evidence>
<keyword evidence="2" id="KW-1133">Transmembrane helix</keyword>
<dbReference type="Proteomes" id="UP000278143">
    <property type="component" value="Unassembled WGS sequence"/>
</dbReference>
<feature type="region of interest" description="Disordered" evidence="1">
    <location>
        <begin position="290"/>
        <end position="352"/>
    </location>
</feature>